<dbReference type="InterPro" id="IPR018060">
    <property type="entry name" value="HTH_AraC"/>
</dbReference>
<dbReference type="InterPro" id="IPR050204">
    <property type="entry name" value="AraC_XylS_family_regulators"/>
</dbReference>
<dbReference type="SMART" id="SM00342">
    <property type="entry name" value="HTH_ARAC"/>
    <property type="match status" value="1"/>
</dbReference>
<dbReference type="Gene3D" id="1.10.10.60">
    <property type="entry name" value="Homeodomain-like"/>
    <property type="match status" value="1"/>
</dbReference>
<dbReference type="PANTHER" id="PTHR46796">
    <property type="entry name" value="HTH-TYPE TRANSCRIPTIONAL ACTIVATOR RHAS-RELATED"/>
    <property type="match status" value="1"/>
</dbReference>
<evidence type="ECO:0000256" key="2">
    <source>
        <dbReference type="ARBA" id="ARBA00023125"/>
    </source>
</evidence>
<organism evidence="5 6">
    <name type="scientific">Actinokineospora guangxiensis</name>
    <dbReference type="NCBI Taxonomy" id="1490288"/>
    <lineage>
        <taxon>Bacteria</taxon>
        <taxon>Bacillati</taxon>
        <taxon>Actinomycetota</taxon>
        <taxon>Actinomycetes</taxon>
        <taxon>Pseudonocardiales</taxon>
        <taxon>Pseudonocardiaceae</taxon>
        <taxon>Actinokineospora</taxon>
    </lineage>
</organism>
<dbReference type="PANTHER" id="PTHR46796:SF15">
    <property type="entry name" value="BLL1074 PROTEIN"/>
    <property type="match status" value="1"/>
</dbReference>
<comment type="caution">
    <text evidence="5">The sequence shown here is derived from an EMBL/GenBank/DDBJ whole genome shotgun (WGS) entry which is preliminary data.</text>
</comment>
<sequence length="225" mass="23507">MTYREHPVRGPGVACVWSVEIAAVPGRVVPDGSVDLMWHAASGRLFVAGPDTSAQFTSLPPGTLVGLRYLPGAAGLGVPADALRDARVDLADLWGREAAERVGERLVGTSVGQAQRVLLAAAPGAPDPFAERVRVLAAGTGRVREIADAVGYGERQLHRRCLAAFGYGAKVLHRVLRFQRALGLARGGAAFADVAAEAGYTDQAHLARDVRDLGGTTLTALVGRA</sequence>
<keyword evidence="2" id="KW-0238">DNA-binding</keyword>
<dbReference type="Proteomes" id="UP001596157">
    <property type="component" value="Unassembled WGS sequence"/>
</dbReference>
<evidence type="ECO:0000313" key="5">
    <source>
        <dbReference type="EMBL" id="MFC5288621.1"/>
    </source>
</evidence>
<reference evidence="6" key="1">
    <citation type="journal article" date="2019" name="Int. J. Syst. Evol. Microbiol.">
        <title>The Global Catalogue of Microorganisms (GCM) 10K type strain sequencing project: providing services to taxonomists for standard genome sequencing and annotation.</title>
        <authorList>
            <consortium name="The Broad Institute Genomics Platform"/>
            <consortium name="The Broad Institute Genome Sequencing Center for Infectious Disease"/>
            <person name="Wu L."/>
            <person name="Ma J."/>
        </authorList>
    </citation>
    <scope>NUCLEOTIDE SEQUENCE [LARGE SCALE GENOMIC DNA]</scope>
    <source>
        <strain evidence="6">CCUG 59778</strain>
    </source>
</reference>
<keyword evidence="1" id="KW-0805">Transcription regulation</keyword>
<dbReference type="InterPro" id="IPR046532">
    <property type="entry name" value="DUF6597"/>
</dbReference>
<dbReference type="EMBL" id="JBHSKF010000007">
    <property type="protein sequence ID" value="MFC5288621.1"/>
    <property type="molecule type" value="Genomic_DNA"/>
</dbReference>
<dbReference type="PROSITE" id="PS01124">
    <property type="entry name" value="HTH_ARAC_FAMILY_2"/>
    <property type="match status" value="1"/>
</dbReference>
<keyword evidence="6" id="KW-1185">Reference proteome</keyword>
<evidence type="ECO:0000259" key="4">
    <source>
        <dbReference type="PROSITE" id="PS01124"/>
    </source>
</evidence>
<evidence type="ECO:0000256" key="1">
    <source>
        <dbReference type="ARBA" id="ARBA00023015"/>
    </source>
</evidence>
<gene>
    <name evidence="5" type="ORF">ACFPM7_16290</name>
</gene>
<proteinExistence type="predicted"/>
<dbReference type="Pfam" id="PF12833">
    <property type="entry name" value="HTH_18"/>
    <property type="match status" value="1"/>
</dbReference>
<keyword evidence="3" id="KW-0804">Transcription</keyword>
<dbReference type="RefSeq" id="WP_378248469.1">
    <property type="nucleotide sequence ID" value="NZ_JBHSKF010000007.1"/>
</dbReference>
<name>A0ABW0ERU8_9PSEU</name>
<evidence type="ECO:0000256" key="3">
    <source>
        <dbReference type="ARBA" id="ARBA00023163"/>
    </source>
</evidence>
<feature type="domain" description="HTH araC/xylS-type" evidence="4">
    <location>
        <begin position="142"/>
        <end position="224"/>
    </location>
</feature>
<dbReference type="Pfam" id="PF20240">
    <property type="entry name" value="DUF6597"/>
    <property type="match status" value="1"/>
</dbReference>
<accession>A0ABW0ERU8</accession>
<evidence type="ECO:0000313" key="6">
    <source>
        <dbReference type="Proteomes" id="UP001596157"/>
    </source>
</evidence>
<protein>
    <submittedName>
        <fullName evidence="5">Helix-turn-helix domain-containing protein</fullName>
    </submittedName>
</protein>